<feature type="domain" description="Thioredoxin" evidence="2">
    <location>
        <begin position="23"/>
        <end position="157"/>
    </location>
</feature>
<dbReference type="Pfam" id="PF00578">
    <property type="entry name" value="AhpC-TSA"/>
    <property type="match status" value="1"/>
</dbReference>
<dbReference type="GO" id="GO:0016209">
    <property type="term" value="F:antioxidant activity"/>
    <property type="evidence" value="ECO:0007669"/>
    <property type="project" value="InterPro"/>
</dbReference>
<dbReference type="SUPFAM" id="SSF52833">
    <property type="entry name" value="Thioredoxin-like"/>
    <property type="match status" value="1"/>
</dbReference>
<accession>A0A9X1U478</accession>
<dbReference type="Proteomes" id="UP001139410">
    <property type="component" value="Unassembled WGS sequence"/>
</dbReference>
<feature type="chain" id="PRO_5040922993" evidence="1">
    <location>
        <begin position="21"/>
        <end position="161"/>
    </location>
</feature>
<dbReference type="AlphaFoldDB" id="A0A9X1U478"/>
<gene>
    <name evidence="3" type="ORF">LVY65_02435</name>
</gene>
<evidence type="ECO:0000259" key="2">
    <source>
        <dbReference type="PROSITE" id="PS51352"/>
    </source>
</evidence>
<evidence type="ECO:0000313" key="4">
    <source>
        <dbReference type="Proteomes" id="UP001139410"/>
    </source>
</evidence>
<evidence type="ECO:0000256" key="1">
    <source>
        <dbReference type="SAM" id="SignalP"/>
    </source>
</evidence>
<protein>
    <submittedName>
        <fullName evidence="3">TlpA family protein disulfide reductase</fullName>
    </submittedName>
</protein>
<proteinExistence type="predicted"/>
<dbReference type="EMBL" id="JAKFGM010000001">
    <property type="protein sequence ID" value="MCF2513926.1"/>
    <property type="molecule type" value="Genomic_DNA"/>
</dbReference>
<dbReference type="InterPro" id="IPR036249">
    <property type="entry name" value="Thioredoxin-like_sf"/>
</dbReference>
<keyword evidence="1" id="KW-0732">Signal</keyword>
<keyword evidence="4" id="KW-1185">Reference proteome</keyword>
<dbReference type="GO" id="GO:0016491">
    <property type="term" value="F:oxidoreductase activity"/>
    <property type="evidence" value="ECO:0007669"/>
    <property type="project" value="InterPro"/>
</dbReference>
<dbReference type="PANTHER" id="PTHR42852">
    <property type="entry name" value="THIOL:DISULFIDE INTERCHANGE PROTEIN DSBE"/>
    <property type="match status" value="1"/>
</dbReference>
<organism evidence="3 4">
    <name type="scientific">Sphingomonas cremea</name>
    <dbReference type="NCBI Taxonomy" id="2904799"/>
    <lineage>
        <taxon>Bacteria</taxon>
        <taxon>Pseudomonadati</taxon>
        <taxon>Pseudomonadota</taxon>
        <taxon>Alphaproteobacteria</taxon>
        <taxon>Sphingomonadales</taxon>
        <taxon>Sphingomonadaceae</taxon>
        <taxon>Sphingomonas</taxon>
    </lineage>
</organism>
<dbReference type="RefSeq" id="WP_235066417.1">
    <property type="nucleotide sequence ID" value="NZ_JAKFGM010000001.1"/>
</dbReference>
<dbReference type="PANTHER" id="PTHR42852:SF17">
    <property type="entry name" value="THIOREDOXIN-LIKE PROTEIN HI_1115"/>
    <property type="match status" value="1"/>
</dbReference>
<sequence>MILRVLITAGALLFTGAAMAKPPSLGTLVADTTFTTASGQSLSIRDLRGQVVVLTYWMRDCGACDVQVAMLDYYYRQRRNLGLQILAIPAEDLTDFQLREAFKGKGVHPLSRIRGPFEPLDRLPTTYVIDRNGQVRAAESGLLGVERLNKLLVPLLRQPQP</sequence>
<dbReference type="CDD" id="cd02966">
    <property type="entry name" value="TlpA_like_family"/>
    <property type="match status" value="1"/>
</dbReference>
<name>A0A9X1U478_9SPHN</name>
<dbReference type="Gene3D" id="3.40.30.10">
    <property type="entry name" value="Glutaredoxin"/>
    <property type="match status" value="1"/>
</dbReference>
<dbReference type="InterPro" id="IPR050553">
    <property type="entry name" value="Thioredoxin_ResA/DsbE_sf"/>
</dbReference>
<dbReference type="InterPro" id="IPR000866">
    <property type="entry name" value="AhpC/TSA"/>
</dbReference>
<reference evidence="3" key="1">
    <citation type="submission" date="2022-01" db="EMBL/GenBank/DDBJ databases">
        <authorList>
            <person name="Jo J.-H."/>
            <person name="Im W.-T."/>
        </authorList>
    </citation>
    <scope>NUCLEOTIDE SEQUENCE</scope>
    <source>
        <strain evidence="3">G124</strain>
    </source>
</reference>
<dbReference type="InterPro" id="IPR013766">
    <property type="entry name" value="Thioredoxin_domain"/>
</dbReference>
<dbReference type="PROSITE" id="PS51352">
    <property type="entry name" value="THIOREDOXIN_2"/>
    <property type="match status" value="1"/>
</dbReference>
<comment type="caution">
    <text evidence="3">The sequence shown here is derived from an EMBL/GenBank/DDBJ whole genome shotgun (WGS) entry which is preliminary data.</text>
</comment>
<evidence type="ECO:0000313" key="3">
    <source>
        <dbReference type="EMBL" id="MCF2513926.1"/>
    </source>
</evidence>
<feature type="signal peptide" evidence="1">
    <location>
        <begin position="1"/>
        <end position="20"/>
    </location>
</feature>